<dbReference type="EMBL" id="CP002831">
    <property type="protein sequence ID" value="AFC26604.1"/>
    <property type="molecule type" value="Genomic_DNA"/>
</dbReference>
<dbReference type="Proteomes" id="UP000007519">
    <property type="component" value="Chromosome"/>
</dbReference>
<reference evidence="1 2" key="1">
    <citation type="journal article" date="2012" name="Stand. Genomic Sci.">
        <title>Complete genome sequencing and analysis of Saprospira grandis str. Lewin, a predatory marine bacterium.</title>
        <authorList>
            <person name="Saw J.H."/>
            <person name="Yuryev A."/>
            <person name="Kanbe M."/>
            <person name="Hou S."/>
            <person name="Young A.G."/>
            <person name="Aizawa S."/>
            <person name="Alam M."/>
        </authorList>
    </citation>
    <scope>NUCLEOTIDE SEQUENCE [LARGE SCALE GENOMIC DNA]</scope>
    <source>
        <strain evidence="1 2">Lewin</strain>
    </source>
</reference>
<sequence length="325" mass="37614">MFQNPDWAALSNFFYSSTKGSFKKMYQLATDHLSKLRIKAATDPDIQDILTFFEPFYFAFLQQYERSIDGRTAYHAKTAEFNELLEEVTGPLLRRWAAEIQISYDNQSRQYKSFFPQGRRVFQNNSLEVRIQLVKTLGRNLLQDPQLANLGTTVASYGQQLEDLRNEQQGLEYHYSNNSTLLEQQREELSLGLFACFARLEFHYYRDINQVADFYELKYFRRSNNGSSEESTEEEDYGLFEIDLAAESRSAQLEGLLRGGETIRITHLEGEAVKYYSAANANDIPAQIYELQPNQSVSLQLPVGHRLLFFDNPASQMAKVELELM</sequence>
<gene>
    <name evidence="1" type="ordered locus">SGRA_3888</name>
</gene>
<evidence type="ECO:0000313" key="1">
    <source>
        <dbReference type="EMBL" id="AFC26604.1"/>
    </source>
</evidence>
<keyword evidence="2" id="KW-1185">Reference proteome</keyword>
<accession>H6L713</accession>
<protein>
    <submittedName>
        <fullName evidence="1">Uncharacterized protein</fullName>
    </submittedName>
</protein>
<evidence type="ECO:0000313" key="2">
    <source>
        <dbReference type="Proteomes" id="UP000007519"/>
    </source>
</evidence>
<proteinExistence type="predicted"/>
<dbReference type="KEGG" id="sgn:SGRA_3888"/>
<dbReference type="HOGENOM" id="CLU_074818_0_0_10"/>
<organism evidence="1 2">
    <name type="scientific">Saprospira grandis (strain Lewin)</name>
    <dbReference type="NCBI Taxonomy" id="984262"/>
    <lineage>
        <taxon>Bacteria</taxon>
        <taxon>Pseudomonadati</taxon>
        <taxon>Bacteroidota</taxon>
        <taxon>Saprospiria</taxon>
        <taxon>Saprospirales</taxon>
        <taxon>Saprospiraceae</taxon>
        <taxon>Saprospira</taxon>
    </lineage>
</organism>
<dbReference type="AlphaFoldDB" id="H6L713"/>
<name>H6L713_SAPGL</name>